<dbReference type="PANTHER" id="PTHR43364">
    <property type="entry name" value="NADH-SPECIFIC METHYLGLYOXAL REDUCTASE-RELATED"/>
    <property type="match status" value="1"/>
</dbReference>
<proteinExistence type="inferred from homology"/>
<evidence type="ECO:0000259" key="4">
    <source>
        <dbReference type="Pfam" id="PF00248"/>
    </source>
</evidence>
<protein>
    <submittedName>
        <fullName evidence="5">Oxidoreductase</fullName>
    </submittedName>
</protein>
<gene>
    <name evidence="5" type="ORF">BTO30_02460</name>
</gene>
<dbReference type="PANTHER" id="PTHR43364:SF1">
    <property type="entry name" value="OXIDOREDUCTASE YDHF"/>
    <property type="match status" value="1"/>
</dbReference>
<dbReference type="InterPro" id="IPR023210">
    <property type="entry name" value="NADP_OxRdtase_dom"/>
</dbReference>
<evidence type="ECO:0000313" key="5">
    <source>
        <dbReference type="EMBL" id="OLN23826.1"/>
    </source>
</evidence>
<dbReference type="InterPro" id="IPR036812">
    <property type="entry name" value="NAD(P)_OxRdtase_dom_sf"/>
</dbReference>
<sequence length="300" mass="34515">MERIQLAEDLSFSRLIHGLWRLADWNYSNTDTLNLIEHALERGITTFDHADIYGSYTCETLFGHALKEKPSLRSQMELVTKCGIVLPSKQRPEHKTHHYNTTKAHILLSIENSLRNLQTDYIDLLLIHRPDPFMDPQETADAFVQLQKEGKVRHFGVSNFKDHQWRMLESYLPFPLVTNQLELSAYNLENFEDGTLNLCLEKQIPPMAWSPLAGGSIFSGTDEKAIRLRKTLEKTGREIGAEGMDEVLYAWLLRHPARIMPIIGSGKKDRIDAAIRALQWTLNHDQWFEILQSSMGHDVP</sequence>
<dbReference type="STRING" id="1714264.BTO30_02460"/>
<comment type="caution">
    <text evidence="5">The sequence shown here is derived from an EMBL/GenBank/DDBJ whole genome shotgun (WGS) entry which is preliminary data.</text>
</comment>
<dbReference type="OrthoDB" id="9773828at2"/>
<dbReference type="Proteomes" id="UP000185568">
    <property type="component" value="Unassembled WGS sequence"/>
</dbReference>
<accession>A0A1Q8Q909</accession>
<evidence type="ECO:0000256" key="3">
    <source>
        <dbReference type="ARBA" id="ARBA00038157"/>
    </source>
</evidence>
<dbReference type="InterPro" id="IPR050523">
    <property type="entry name" value="AKR_Detox_Biosynth"/>
</dbReference>
<dbReference type="AlphaFoldDB" id="A0A1Q8Q909"/>
<comment type="similarity">
    <text evidence="3">Belongs to the aldo/keto reductase family. Aldo/keto reductase 2 subfamily.</text>
</comment>
<dbReference type="GO" id="GO:0016491">
    <property type="term" value="F:oxidoreductase activity"/>
    <property type="evidence" value="ECO:0007669"/>
    <property type="project" value="UniProtKB-KW"/>
</dbReference>
<evidence type="ECO:0000313" key="6">
    <source>
        <dbReference type="Proteomes" id="UP000185568"/>
    </source>
</evidence>
<keyword evidence="6" id="KW-1185">Reference proteome</keyword>
<dbReference type="Gene3D" id="3.20.20.100">
    <property type="entry name" value="NADP-dependent oxidoreductase domain"/>
    <property type="match status" value="1"/>
</dbReference>
<feature type="domain" description="NADP-dependent oxidoreductase" evidence="4">
    <location>
        <begin position="14"/>
        <end position="290"/>
    </location>
</feature>
<dbReference type="InterPro" id="IPR020471">
    <property type="entry name" value="AKR"/>
</dbReference>
<evidence type="ECO:0000256" key="1">
    <source>
        <dbReference type="ARBA" id="ARBA00022857"/>
    </source>
</evidence>
<dbReference type="CDD" id="cd19092">
    <property type="entry name" value="AKR_BsYcsN_EcYdhF-like"/>
    <property type="match status" value="1"/>
</dbReference>
<reference evidence="5 6" key="1">
    <citation type="submission" date="2016-12" db="EMBL/GenBank/DDBJ databases">
        <title>Domibacillus antri genome sequencing.</title>
        <authorList>
            <person name="Verma A."/>
            <person name="Krishnamurthi S."/>
        </authorList>
    </citation>
    <scope>NUCLEOTIDE SEQUENCE [LARGE SCALE GENOMIC DNA]</scope>
    <source>
        <strain evidence="5 6">XD80</strain>
    </source>
</reference>
<dbReference type="SUPFAM" id="SSF51430">
    <property type="entry name" value="NAD(P)-linked oxidoreductase"/>
    <property type="match status" value="1"/>
</dbReference>
<dbReference type="EMBL" id="MSDU01000004">
    <property type="protein sequence ID" value="OLN23826.1"/>
    <property type="molecule type" value="Genomic_DNA"/>
</dbReference>
<organism evidence="5 6">
    <name type="scientific">Domibacillus antri</name>
    <dbReference type="NCBI Taxonomy" id="1714264"/>
    <lineage>
        <taxon>Bacteria</taxon>
        <taxon>Bacillati</taxon>
        <taxon>Bacillota</taxon>
        <taxon>Bacilli</taxon>
        <taxon>Bacillales</taxon>
        <taxon>Bacillaceae</taxon>
        <taxon>Domibacillus</taxon>
    </lineage>
</organism>
<dbReference type="FunFam" id="3.20.20.100:FF:000008">
    <property type="entry name" value="Aldo/keto reductase family oxidoreductase"/>
    <property type="match status" value="1"/>
</dbReference>
<dbReference type="PRINTS" id="PR00069">
    <property type="entry name" value="ALDKETRDTASE"/>
</dbReference>
<evidence type="ECO:0000256" key="2">
    <source>
        <dbReference type="ARBA" id="ARBA00023002"/>
    </source>
</evidence>
<dbReference type="Pfam" id="PF00248">
    <property type="entry name" value="Aldo_ket_red"/>
    <property type="match status" value="1"/>
</dbReference>
<keyword evidence="2" id="KW-0560">Oxidoreductase</keyword>
<keyword evidence="1" id="KW-0521">NADP</keyword>
<dbReference type="GO" id="GO:0005829">
    <property type="term" value="C:cytosol"/>
    <property type="evidence" value="ECO:0007669"/>
    <property type="project" value="TreeGrafter"/>
</dbReference>
<name>A0A1Q8Q909_9BACI</name>
<dbReference type="RefSeq" id="WP_075397139.1">
    <property type="nucleotide sequence ID" value="NZ_MSDU01000004.1"/>
</dbReference>